<dbReference type="InterPro" id="IPR050858">
    <property type="entry name" value="Mal-CoA-ACP_Trans/PKS_FabD"/>
</dbReference>
<reference evidence="10" key="1">
    <citation type="submission" date="2016-11" db="UniProtKB">
        <authorList>
            <consortium name="WormBaseParasite"/>
        </authorList>
    </citation>
    <scope>IDENTIFICATION</scope>
</reference>
<feature type="domain" description="Malonyl-CoA:ACP transacylase (MAT)" evidence="8">
    <location>
        <begin position="8"/>
        <end position="312"/>
    </location>
</feature>
<dbReference type="Gene3D" id="3.40.366.10">
    <property type="entry name" value="Malonyl-Coenzyme A Acyl Carrier Protein, domain 2"/>
    <property type="match status" value="1"/>
</dbReference>
<keyword evidence="3" id="KW-0597">Phosphoprotein</keyword>
<dbReference type="PANTHER" id="PTHR42681">
    <property type="entry name" value="MALONYL-COA-ACYL CARRIER PROTEIN TRANSACYLASE, MITOCHONDRIAL"/>
    <property type="match status" value="1"/>
</dbReference>
<proteinExistence type="predicted"/>
<dbReference type="InterPro" id="IPR009081">
    <property type="entry name" value="PP-bd_ACP"/>
</dbReference>
<dbReference type="SUPFAM" id="SSF47336">
    <property type="entry name" value="ACP-like"/>
    <property type="match status" value="1"/>
</dbReference>
<evidence type="ECO:0000256" key="2">
    <source>
        <dbReference type="ARBA" id="ARBA00022450"/>
    </source>
</evidence>
<evidence type="ECO:0000259" key="8">
    <source>
        <dbReference type="SMART" id="SM00827"/>
    </source>
</evidence>
<dbReference type="SMART" id="SM00827">
    <property type="entry name" value="PKS_AT"/>
    <property type="match status" value="1"/>
</dbReference>
<dbReference type="Pfam" id="PF00698">
    <property type="entry name" value="Acyl_transf_1"/>
    <property type="match status" value="1"/>
</dbReference>
<dbReference type="GO" id="GO:0005829">
    <property type="term" value="C:cytosol"/>
    <property type="evidence" value="ECO:0007669"/>
    <property type="project" value="TreeGrafter"/>
</dbReference>
<evidence type="ECO:0000256" key="7">
    <source>
        <dbReference type="SAM" id="MobiDB-lite"/>
    </source>
</evidence>
<dbReference type="AlphaFoldDB" id="A0A1I8BAF7"/>
<evidence type="ECO:0000256" key="6">
    <source>
        <dbReference type="ARBA" id="ARBA00048462"/>
    </source>
</evidence>
<keyword evidence="2" id="KW-0596">Phosphopantetheine</keyword>
<keyword evidence="9" id="KW-1185">Reference proteome</keyword>
<dbReference type="SUPFAM" id="SSF52151">
    <property type="entry name" value="FabD/lysophospholipase-like"/>
    <property type="match status" value="1"/>
</dbReference>
<evidence type="ECO:0000313" key="9">
    <source>
        <dbReference type="Proteomes" id="UP000095281"/>
    </source>
</evidence>
<keyword evidence="4" id="KW-0808">Transferase</keyword>
<organism evidence="9 10">
    <name type="scientific">Meloidogyne hapla</name>
    <name type="common">Root-knot nematode worm</name>
    <dbReference type="NCBI Taxonomy" id="6305"/>
    <lineage>
        <taxon>Eukaryota</taxon>
        <taxon>Metazoa</taxon>
        <taxon>Ecdysozoa</taxon>
        <taxon>Nematoda</taxon>
        <taxon>Chromadorea</taxon>
        <taxon>Rhabditida</taxon>
        <taxon>Tylenchina</taxon>
        <taxon>Tylenchomorpha</taxon>
        <taxon>Tylenchoidea</taxon>
        <taxon>Meloidogynidae</taxon>
        <taxon>Meloidogyninae</taxon>
        <taxon>Meloidogyne</taxon>
    </lineage>
</organism>
<dbReference type="InterPro" id="IPR014043">
    <property type="entry name" value="Acyl_transferase_dom"/>
</dbReference>
<comment type="catalytic activity">
    <reaction evidence="6">
        <text>holo-[ACP] + malonyl-CoA = malonyl-[ACP] + CoA</text>
        <dbReference type="Rhea" id="RHEA:41792"/>
        <dbReference type="Rhea" id="RHEA-COMP:9623"/>
        <dbReference type="Rhea" id="RHEA-COMP:9685"/>
        <dbReference type="ChEBI" id="CHEBI:57287"/>
        <dbReference type="ChEBI" id="CHEBI:57384"/>
        <dbReference type="ChEBI" id="CHEBI:64479"/>
        <dbReference type="ChEBI" id="CHEBI:78449"/>
        <dbReference type="EC" id="2.3.1.39"/>
    </reaction>
</comment>
<evidence type="ECO:0000313" key="10">
    <source>
        <dbReference type="WBParaSite" id="MhA1_Contig180.frz3.gene1"/>
    </source>
</evidence>
<name>A0A1I8BAF7_MELHA</name>
<dbReference type="GO" id="GO:0006633">
    <property type="term" value="P:fatty acid biosynthetic process"/>
    <property type="evidence" value="ECO:0007669"/>
    <property type="project" value="TreeGrafter"/>
</dbReference>
<dbReference type="PROSITE" id="PS00012">
    <property type="entry name" value="PHOSPHOPANTETHEINE"/>
    <property type="match status" value="1"/>
</dbReference>
<evidence type="ECO:0000256" key="4">
    <source>
        <dbReference type="ARBA" id="ARBA00022679"/>
    </source>
</evidence>
<dbReference type="Proteomes" id="UP000095281">
    <property type="component" value="Unplaced"/>
</dbReference>
<feature type="region of interest" description="Disordered" evidence="7">
    <location>
        <begin position="498"/>
        <end position="523"/>
    </location>
</feature>
<dbReference type="InterPro" id="IPR036736">
    <property type="entry name" value="ACP-like_sf"/>
</dbReference>
<sequence>MFLTERHLFPSLNNKLVDICKQLGSDEEHFNQLINYLMDNEEKDAKNKKFSKNLSSSPSLIQCALFAIYQSLWIFLSEICNFKQIIFFGHSFGELSALCAAGAFNLYQGMKLLWKRGELIERTEQAKMLMIRHERKENLPLPQDVHLSARLSPTVSVYVGNPSIIEKLADQKFKEENNQKIISTKILEKINYGYHSKTFVAPILEEFKFFVKQLIKNKVKWKESKGIVLSNLDGNKLKKTLDISEYLVKQLSEPVRLDLCLQTILSDYPHNRLLLEIGPPGILPQLLKETEEELEIEQSKRIKVIKTMKSEKRFMEIEKSGEPPQLLKAIALIWQNGYSVNFNLLFNSPNEDWDNKMHGYNFDYLELNLSSEKSLIPLNSFPKNKQENKRITVDGEKKIKENEGNEHLTKKKLIELVEKTWNDFMPFASGEAVEDKNFILSGGNSMQAAQITCELSKYLNISYEQLSIELIFKYPKIGDFIEEIWKLIKNKEENKNYDKEGKKKNFDKNLEENERETSKLEGN</sequence>
<evidence type="ECO:0000256" key="5">
    <source>
        <dbReference type="ARBA" id="ARBA00023315"/>
    </source>
</evidence>
<dbReference type="InterPro" id="IPR016035">
    <property type="entry name" value="Acyl_Trfase/lysoPLipase"/>
</dbReference>
<keyword evidence="5" id="KW-0012">Acyltransferase</keyword>
<evidence type="ECO:0000256" key="3">
    <source>
        <dbReference type="ARBA" id="ARBA00022553"/>
    </source>
</evidence>
<dbReference type="WBParaSite" id="MhA1_Contig180.frz3.gene1">
    <property type="protein sequence ID" value="MhA1_Contig180.frz3.gene1"/>
    <property type="gene ID" value="MhA1_Contig180.frz3.gene1"/>
</dbReference>
<dbReference type="InterPro" id="IPR001227">
    <property type="entry name" value="Ac_transferase_dom_sf"/>
</dbReference>
<dbReference type="EC" id="2.3.1.39" evidence="1"/>
<accession>A0A1I8BAF7</accession>
<dbReference type="GO" id="GO:0004314">
    <property type="term" value="F:[acyl-carrier-protein] S-malonyltransferase activity"/>
    <property type="evidence" value="ECO:0007669"/>
    <property type="project" value="UniProtKB-EC"/>
</dbReference>
<dbReference type="Pfam" id="PF00550">
    <property type="entry name" value="PP-binding"/>
    <property type="match status" value="1"/>
</dbReference>
<protein>
    <recommendedName>
        <fullName evidence="1">[acyl-carrier-protein] S-malonyltransferase</fullName>
        <ecNumber evidence="1">2.3.1.39</ecNumber>
    </recommendedName>
</protein>
<dbReference type="PANTHER" id="PTHR42681:SF1">
    <property type="entry name" value="MALONYL-COA-ACYL CARRIER PROTEIN TRANSACYLASE, MITOCHONDRIAL"/>
    <property type="match status" value="1"/>
</dbReference>
<evidence type="ECO:0000256" key="1">
    <source>
        <dbReference type="ARBA" id="ARBA00013258"/>
    </source>
</evidence>
<dbReference type="InterPro" id="IPR006162">
    <property type="entry name" value="Ppantetheine_attach_site"/>
</dbReference>